<evidence type="ECO:0000256" key="5">
    <source>
        <dbReference type="PROSITE-ProRule" id="PRU01240"/>
    </source>
</evidence>
<name>A0AAD4ESW6_9PEZI</name>
<evidence type="ECO:0000313" key="9">
    <source>
        <dbReference type="Proteomes" id="UP001197093"/>
    </source>
</evidence>
<feature type="active site" description="Charge relay system" evidence="5">
    <location>
        <position position="230"/>
    </location>
</feature>
<dbReference type="PROSITE" id="PS51892">
    <property type="entry name" value="SUBTILASE"/>
    <property type="match status" value="1"/>
</dbReference>
<dbReference type="Proteomes" id="UP001197093">
    <property type="component" value="Unassembled WGS sequence"/>
</dbReference>
<dbReference type="PANTHER" id="PTHR43399:SF4">
    <property type="entry name" value="CELL WALL-ASSOCIATED PROTEASE"/>
    <property type="match status" value="1"/>
</dbReference>
<dbReference type="Gene3D" id="3.40.50.200">
    <property type="entry name" value="Peptidase S8/S53 domain"/>
    <property type="match status" value="1"/>
</dbReference>
<dbReference type="EMBL" id="JAHCVI010000004">
    <property type="protein sequence ID" value="KAG7286750.1"/>
    <property type="molecule type" value="Genomic_DNA"/>
</dbReference>
<dbReference type="InterPro" id="IPR036852">
    <property type="entry name" value="Peptidase_S8/S53_dom_sf"/>
</dbReference>
<feature type="active site" description="Charge relay system" evidence="5">
    <location>
        <position position="268"/>
    </location>
</feature>
<dbReference type="GO" id="GO:0004252">
    <property type="term" value="F:serine-type endopeptidase activity"/>
    <property type="evidence" value="ECO:0007669"/>
    <property type="project" value="UniProtKB-UniRule"/>
</dbReference>
<organism evidence="8 9">
    <name type="scientific">Staphylotrichum longicolle</name>
    <dbReference type="NCBI Taxonomy" id="669026"/>
    <lineage>
        <taxon>Eukaryota</taxon>
        <taxon>Fungi</taxon>
        <taxon>Dikarya</taxon>
        <taxon>Ascomycota</taxon>
        <taxon>Pezizomycotina</taxon>
        <taxon>Sordariomycetes</taxon>
        <taxon>Sordariomycetidae</taxon>
        <taxon>Sordariales</taxon>
        <taxon>Chaetomiaceae</taxon>
        <taxon>Staphylotrichum</taxon>
    </lineage>
</organism>
<dbReference type="InterPro" id="IPR056002">
    <property type="entry name" value="DUF7580"/>
</dbReference>
<feature type="domain" description="Peptidase S8/S53" evidence="6">
    <location>
        <begin position="223"/>
        <end position="466"/>
    </location>
</feature>
<evidence type="ECO:0000256" key="2">
    <source>
        <dbReference type="ARBA" id="ARBA00022670"/>
    </source>
</evidence>
<comment type="caution">
    <text evidence="8">The sequence shown here is derived from an EMBL/GenBank/DDBJ whole genome shotgun (WGS) entry which is preliminary data.</text>
</comment>
<evidence type="ECO:0000259" key="7">
    <source>
        <dbReference type="Pfam" id="PF24476"/>
    </source>
</evidence>
<dbReference type="SUPFAM" id="SSF52743">
    <property type="entry name" value="Subtilisin-like"/>
    <property type="match status" value="1"/>
</dbReference>
<keyword evidence="2 5" id="KW-0645">Protease</keyword>
<dbReference type="GO" id="GO:0006508">
    <property type="term" value="P:proteolysis"/>
    <property type="evidence" value="ECO:0007669"/>
    <property type="project" value="UniProtKB-KW"/>
</dbReference>
<sequence>MDHEVMLNVSEAADGSASVPNLNLRLSSFLLGYCLMDFFEADLSSKRIYFTGSTTASCPQTKDETLYLAFASDLPAAAHSYVFQIGHPTLLSFAKLLLEIEFGQSIDLYISSDYSKTNRGTWAELCHMVDQLEDERNDSYLQAVRGCLMVHQQISGALRRGVADGKDAELAVRKELYEQVVEKLEAALAESTPRSAKKRQRSESPEPIVYQQAIEEDTARTPAVKVAIFDTGLDLTHPYIVASRDRIKDVRSWLPPNRTADGVDVSGHGTHVTALLLDAAPDCDVYIAQIADFLPISPDQIAKAVMHAVNEWQVDIITMSFGFLDEKEHGCAELRDAILHAHASRVLMFAAASNVGAHGTGPAFPARLSNVFCIYSGDGMGNCTRTTPTARRHLYNFLTLGEAVESAWPKALSKEPWLERKSGTSFATPIAAGIAAFLLLYAYQTLPWRDAQKFKEHDKMRDWLFHVSNERGGYNVLSVNSFFENRTPQERRMLMENLLEGRPWKT</sequence>
<keyword evidence="9" id="KW-1185">Reference proteome</keyword>
<evidence type="ECO:0000313" key="8">
    <source>
        <dbReference type="EMBL" id="KAG7286750.1"/>
    </source>
</evidence>
<evidence type="ECO:0000256" key="3">
    <source>
        <dbReference type="ARBA" id="ARBA00022801"/>
    </source>
</evidence>
<dbReference type="InterPro" id="IPR023828">
    <property type="entry name" value="Peptidase_S8_Ser-AS"/>
</dbReference>
<dbReference type="AlphaFoldDB" id="A0AAD4ESW6"/>
<feature type="active site" description="Charge relay system" evidence="5">
    <location>
        <position position="425"/>
    </location>
</feature>
<dbReference type="CDD" id="cd00306">
    <property type="entry name" value="Peptidases_S8_S53"/>
    <property type="match status" value="1"/>
</dbReference>
<accession>A0AAD4ESW6</accession>
<dbReference type="PANTHER" id="PTHR43399">
    <property type="entry name" value="SUBTILISIN-RELATED"/>
    <property type="match status" value="1"/>
</dbReference>
<dbReference type="InterPro" id="IPR051048">
    <property type="entry name" value="Peptidase_S8/S53_subtilisin"/>
</dbReference>
<proteinExistence type="inferred from homology"/>
<evidence type="ECO:0000256" key="4">
    <source>
        <dbReference type="ARBA" id="ARBA00022825"/>
    </source>
</evidence>
<dbReference type="PRINTS" id="PR00723">
    <property type="entry name" value="SUBTILISIN"/>
</dbReference>
<reference evidence="8" key="1">
    <citation type="submission" date="2023-02" db="EMBL/GenBank/DDBJ databases">
        <authorList>
            <person name="Palmer J.M."/>
        </authorList>
    </citation>
    <scope>NUCLEOTIDE SEQUENCE</scope>
    <source>
        <strain evidence="8">FW57</strain>
    </source>
</reference>
<dbReference type="InterPro" id="IPR015500">
    <property type="entry name" value="Peptidase_S8_subtilisin-rel"/>
</dbReference>
<evidence type="ECO:0000256" key="1">
    <source>
        <dbReference type="ARBA" id="ARBA00011073"/>
    </source>
</evidence>
<evidence type="ECO:0000259" key="6">
    <source>
        <dbReference type="Pfam" id="PF00082"/>
    </source>
</evidence>
<keyword evidence="3 5" id="KW-0378">Hydrolase</keyword>
<gene>
    <name evidence="8" type="ORF">NEMBOFW57_009064</name>
</gene>
<dbReference type="PROSITE" id="PS00138">
    <property type="entry name" value="SUBTILASE_SER"/>
    <property type="match status" value="1"/>
</dbReference>
<dbReference type="Pfam" id="PF00082">
    <property type="entry name" value="Peptidase_S8"/>
    <property type="match status" value="1"/>
</dbReference>
<protein>
    <recommendedName>
        <fullName evidence="10">Peptidase S8/S53 domain-containing protein</fullName>
    </recommendedName>
</protein>
<evidence type="ECO:0008006" key="10">
    <source>
        <dbReference type="Google" id="ProtNLM"/>
    </source>
</evidence>
<feature type="domain" description="DUF7580" evidence="7">
    <location>
        <begin position="30"/>
        <end position="190"/>
    </location>
</feature>
<dbReference type="Pfam" id="PF24476">
    <property type="entry name" value="DUF7580"/>
    <property type="match status" value="1"/>
</dbReference>
<keyword evidence="4 5" id="KW-0720">Serine protease</keyword>
<comment type="similarity">
    <text evidence="1 5">Belongs to the peptidase S8 family.</text>
</comment>
<dbReference type="InterPro" id="IPR000209">
    <property type="entry name" value="Peptidase_S8/S53_dom"/>
</dbReference>